<sequence>MTPAVERRLLQAAVALACCVPIAAGTAGVLLGPVWMGRPPLVPVDLDSHVRYLSGIFLGVGMAFTTCIPAIERQGPRFRLLAALVVAGGFARLGSLMAVGAPSRGHLLGLLLELVLVPLLVLWQFRIARRYRAPASTLGA</sequence>
<feature type="transmembrane region" description="Helical" evidence="1">
    <location>
        <begin position="78"/>
        <end position="99"/>
    </location>
</feature>
<keyword evidence="1" id="KW-1133">Transmembrane helix</keyword>
<protein>
    <submittedName>
        <fullName evidence="2">DUF4345 domain-containing protein</fullName>
    </submittedName>
</protein>
<dbReference type="Proteomes" id="UP000436801">
    <property type="component" value="Unassembled WGS sequence"/>
</dbReference>
<dbReference type="RefSeq" id="WP_149680979.1">
    <property type="nucleotide sequence ID" value="NZ_FNBI01000001.1"/>
</dbReference>
<dbReference type="EMBL" id="WSUT01000005">
    <property type="protein sequence ID" value="MWC42451.1"/>
    <property type="molecule type" value="Genomic_DNA"/>
</dbReference>
<proteinExistence type="predicted"/>
<evidence type="ECO:0000313" key="4">
    <source>
        <dbReference type="Proteomes" id="UP000323502"/>
    </source>
</evidence>
<accession>A0A1G7FK49</accession>
<keyword evidence="1" id="KW-0812">Transmembrane</keyword>
<dbReference type="AlphaFoldDB" id="A0A1G7FK49"/>
<feature type="transmembrane region" description="Helical" evidence="1">
    <location>
        <begin position="52"/>
        <end position="71"/>
    </location>
</feature>
<reference evidence="2 5" key="2">
    <citation type="submission" date="2019-12" db="EMBL/GenBank/DDBJ databases">
        <authorList>
            <person name="Zheng J."/>
        </authorList>
    </citation>
    <scope>NUCLEOTIDE SEQUENCE [LARGE SCALE GENOMIC DNA]</scope>
    <source>
        <strain evidence="2 5">DSM 27347</strain>
    </source>
</reference>
<dbReference type="EMBL" id="FNBI01000001">
    <property type="protein sequence ID" value="SDE76311.1"/>
    <property type="molecule type" value="Genomic_DNA"/>
</dbReference>
<dbReference type="Pfam" id="PF14248">
    <property type="entry name" value="DUF4345"/>
    <property type="match status" value="1"/>
</dbReference>
<gene>
    <name evidence="2" type="ORF">GQR91_02100</name>
    <name evidence="3" type="ORF">SAMN05216557_101442</name>
</gene>
<evidence type="ECO:0000256" key="1">
    <source>
        <dbReference type="SAM" id="Phobius"/>
    </source>
</evidence>
<name>A0A1G7FK49_9SPHN</name>
<evidence type="ECO:0000313" key="2">
    <source>
        <dbReference type="EMBL" id="MWC42451.1"/>
    </source>
</evidence>
<feature type="transmembrane region" description="Helical" evidence="1">
    <location>
        <begin position="105"/>
        <end position="123"/>
    </location>
</feature>
<dbReference type="OrthoDB" id="7619515at2"/>
<evidence type="ECO:0000313" key="3">
    <source>
        <dbReference type="EMBL" id="SDE76311.1"/>
    </source>
</evidence>
<organism evidence="3 4">
    <name type="scientific">Sphingomonas carotinifaciens</name>
    <dbReference type="NCBI Taxonomy" id="1166323"/>
    <lineage>
        <taxon>Bacteria</taxon>
        <taxon>Pseudomonadati</taxon>
        <taxon>Pseudomonadota</taxon>
        <taxon>Alphaproteobacteria</taxon>
        <taxon>Sphingomonadales</taxon>
        <taxon>Sphingomonadaceae</taxon>
        <taxon>Sphingomonas</taxon>
    </lineage>
</organism>
<dbReference type="Proteomes" id="UP000323502">
    <property type="component" value="Unassembled WGS sequence"/>
</dbReference>
<dbReference type="InterPro" id="IPR025597">
    <property type="entry name" value="DUF4345"/>
</dbReference>
<reference evidence="3 4" key="1">
    <citation type="submission" date="2016-10" db="EMBL/GenBank/DDBJ databases">
        <authorList>
            <person name="Varghese N."/>
            <person name="Submissions S."/>
        </authorList>
    </citation>
    <scope>NUCLEOTIDE SEQUENCE [LARGE SCALE GENOMIC DNA]</scope>
    <source>
        <strain evidence="3 4">S7-754</strain>
    </source>
</reference>
<evidence type="ECO:0000313" key="5">
    <source>
        <dbReference type="Proteomes" id="UP000436801"/>
    </source>
</evidence>
<keyword evidence="4" id="KW-1185">Reference proteome</keyword>
<keyword evidence="1" id="KW-0472">Membrane</keyword>